<dbReference type="GO" id="GO:0006310">
    <property type="term" value="P:DNA recombination"/>
    <property type="evidence" value="ECO:0007669"/>
    <property type="project" value="InterPro"/>
</dbReference>
<dbReference type="InterPro" id="IPR008822">
    <property type="entry name" value="Endonuclease_RusA-like"/>
</dbReference>
<dbReference type="InterPro" id="IPR045521">
    <property type="entry name" value="DUF6475"/>
</dbReference>
<name>A0A197JAZ5_9FUNG</name>
<proteinExistence type="predicted"/>
<dbReference type="EMBL" id="KV442196">
    <property type="protein sequence ID" value="OAQ22223.1"/>
    <property type="molecule type" value="Genomic_DNA"/>
</dbReference>
<gene>
    <name evidence="2" type="ORF">K457DRAFT_1882613</name>
</gene>
<organism evidence="2 3">
    <name type="scientific">Linnemannia elongata AG-77</name>
    <dbReference type="NCBI Taxonomy" id="1314771"/>
    <lineage>
        <taxon>Eukaryota</taxon>
        <taxon>Fungi</taxon>
        <taxon>Fungi incertae sedis</taxon>
        <taxon>Mucoromycota</taxon>
        <taxon>Mortierellomycotina</taxon>
        <taxon>Mortierellomycetes</taxon>
        <taxon>Mortierellales</taxon>
        <taxon>Mortierellaceae</taxon>
        <taxon>Linnemannia</taxon>
    </lineage>
</organism>
<protein>
    <submittedName>
        <fullName evidence="2">Rusa-domain-containing protein</fullName>
    </submittedName>
</protein>
<evidence type="ECO:0000313" key="2">
    <source>
        <dbReference type="EMBL" id="OAQ22223.1"/>
    </source>
</evidence>
<dbReference type="SUPFAM" id="SSF103084">
    <property type="entry name" value="Holliday junction resolvase RusA"/>
    <property type="match status" value="1"/>
</dbReference>
<dbReference type="Pfam" id="PF05866">
    <property type="entry name" value="RusA"/>
    <property type="match status" value="1"/>
</dbReference>
<accession>A0A197JAZ5</accession>
<dbReference type="AlphaFoldDB" id="A0A197JAZ5"/>
<dbReference type="InterPro" id="IPR036614">
    <property type="entry name" value="RusA-like_sf"/>
</dbReference>
<dbReference type="Pfam" id="PF20081">
    <property type="entry name" value="DUF6475"/>
    <property type="match status" value="1"/>
</dbReference>
<dbReference type="Gene3D" id="3.30.1330.70">
    <property type="entry name" value="Holliday junction resolvase RusA"/>
    <property type="match status" value="1"/>
</dbReference>
<dbReference type="GO" id="GO:0006281">
    <property type="term" value="P:DNA repair"/>
    <property type="evidence" value="ECO:0007669"/>
    <property type="project" value="InterPro"/>
</dbReference>
<feature type="domain" description="DUF6475" evidence="1">
    <location>
        <begin position="81"/>
        <end position="170"/>
    </location>
</feature>
<dbReference type="OrthoDB" id="2418514at2759"/>
<dbReference type="GO" id="GO:0000287">
    <property type="term" value="F:magnesium ion binding"/>
    <property type="evidence" value="ECO:0007669"/>
    <property type="project" value="InterPro"/>
</dbReference>
<reference evidence="2 3" key="1">
    <citation type="submission" date="2016-05" db="EMBL/GenBank/DDBJ databases">
        <title>Genome sequencing reveals origins of a unique bacterial endosymbiosis in the earliest lineages of terrestrial Fungi.</title>
        <authorList>
            <consortium name="DOE Joint Genome Institute"/>
            <person name="Uehling J."/>
            <person name="Gryganskyi A."/>
            <person name="Hameed K."/>
            <person name="Tschaplinski T."/>
            <person name="Misztal P."/>
            <person name="Wu S."/>
            <person name="Desiro A."/>
            <person name="Vande Pol N."/>
            <person name="Du Z.-Y."/>
            <person name="Zienkiewicz A."/>
            <person name="Zienkiewicz K."/>
            <person name="Morin E."/>
            <person name="Tisserant E."/>
            <person name="Splivallo R."/>
            <person name="Hainaut M."/>
            <person name="Henrissat B."/>
            <person name="Ohm R."/>
            <person name="Kuo A."/>
            <person name="Yan J."/>
            <person name="Lipzen A."/>
            <person name="Nolan M."/>
            <person name="Labutti K."/>
            <person name="Barry K."/>
            <person name="Goldstein A."/>
            <person name="Labbe J."/>
            <person name="Schadt C."/>
            <person name="Tuskan G."/>
            <person name="Grigoriev I."/>
            <person name="Martin F."/>
            <person name="Vilgalys R."/>
            <person name="Bonito G."/>
        </authorList>
    </citation>
    <scope>NUCLEOTIDE SEQUENCE [LARGE SCALE GENOMIC DNA]</scope>
    <source>
        <strain evidence="2 3">AG-77</strain>
    </source>
</reference>
<evidence type="ECO:0000313" key="3">
    <source>
        <dbReference type="Proteomes" id="UP000078512"/>
    </source>
</evidence>
<keyword evidence="3" id="KW-1185">Reference proteome</keyword>
<dbReference type="Proteomes" id="UP000078512">
    <property type="component" value="Unassembled WGS sequence"/>
</dbReference>
<evidence type="ECO:0000259" key="1">
    <source>
        <dbReference type="Pfam" id="PF20081"/>
    </source>
</evidence>
<sequence length="310" mass="34589">MYGRDLTSGVIALYWQGLQAYDLAAVREALNRHVNNPDTGQFMPKIADIHKMLQGSTQDAALTAWSKVDRTMREKGPYPSIVFDDALIHRVLSEMGGWVLLSTKQEDEWPFVRNEFVNRYRGYRMRSEVPDYPPVLIGLAEMTNQQLGLEVVPPLLVGSAAMAQQVMRQGTDQPLLEFTPLNPIAKGRARSCLRNGHIAHYTPEKTARYENLVKLAAQKAMDGQSPIESAIALTVRAFLPIPASWSLKKQRAAAIGEVMPTKRPDLDNIVKAVKDGANGITWKDDSQVIDVHASKRYGAPRVEVEVRISE</sequence>